<feature type="domain" description="Halobacterial output" evidence="1">
    <location>
        <begin position="30"/>
        <end position="101"/>
    </location>
</feature>
<dbReference type="RefSeq" id="WP_246965907.1">
    <property type="nucleotide sequence ID" value="NZ_CP095397.1"/>
</dbReference>
<evidence type="ECO:0000313" key="2">
    <source>
        <dbReference type="EMBL" id="MFC4247281.1"/>
    </source>
</evidence>
<reference evidence="2 3" key="1">
    <citation type="journal article" date="2014" name="Int. J. Syst. Evol. Microbiol.">
        <title>Complete genome sequence of Corynebacterium casei LMG S-19264T (=DSM 44701T), isolated from a smear-ripened cheese.</title>
        <authorList>
            <consortium name="US DOE Joint Genome Institute (JGI-PGF)"/>
            <person name="Walter F."/>
            <person name="Albersmeier A."/>
            <person name="Kalinowski J."/>
            <person name="Ruckert C."/>
        </authorList>
    </citation>
    <scope>NUCLEOTIDE SEQUENCE [LARGE SCALE GENOMIC DNA]</scope>
    <source>
        <strain evidence="2 3">IBRC-M 10912</strain>
    </source>
</reference>
<organism evidence="2 3">
    <name type="scientific">Natribaculum luteum</name>
    <dbReference type="NCBI Taxonomy" id="1586232"/>
    <lineage>
        <taxon>Archaea</taxon>
        <taxon>Methanobacteriati</taxon>
        <taxon>Methanobacteriota</taxon>
        <taxon>Stenosarchaea group</taxon>
        <taxon>Halobacteria</taxon>
        <taxon>Halobacteriales</taxon>
        <taxon>Natrialbaceae</taxon>
        <taxon>Natribaculum</taxon>
    </lineage>
</organism>
<dbReference type="AlphaFoldDB" id="A0ABD5NYZ3"/>
<dbReference type="EMBL" id="JBHSDJ010000029">
    <property type="protein sequence ID" value="MFC4247281.1"/>
    <property type="molecule type" value="Genomic_DNA"/>
</dbReference>
<dbReference type="Pfam" id="PF18545">
    <property type="entry name" value="HalOD1"/>
    <property type="match status" value="1"/>
</dbReference>
<proteinExistence type="predicted"/>
<sequence>MDATVSGVGVAEVEYSREPGTVRTQFDQAKTPASMAVIATLAEVMDTDPVELSPLHSTVDPEALDALVQVRNWTTGDTHITFVHEGHEIRVHSYGVITIMPQATNHQQSDPSKARENDF</sequence>
<protein>
    <submittedName>
        <fullName evidence="2">HalOD1 output domain-containing protein</fullName>
    </submittedName>
</protein>
<dbReference type="InterPro" id="IPR040624">
    <property type="entry name" value="HalOD1"/>
</dbReference>
<accession>A0ABD5NYZ3</accession>
<name>A0ABD5NYZ3_9EURY</name>
<dbReference type="Proteomes" id="UP001595821">
    <property type="component" value="Unassembled WGS sequence"/>
</dbReference>
<dbReference type="GeneID" id="71853924"/>
<evidence type="ECO:0000259" key="1">
    <source>
        <dbReference type="Pfam" id="PF18545"/>
    </source>
</evidence>
<gene>
    <name evidence="2" type="ORF">ACFOZ7_09770</name>
</gene>
<comment type="caution">
    <text evidence="2">The sequence shown here is derived from an EMBL/GenBank/DDBJ whole genome shotgun (WGS) entry which is preliminary data.</text>
</comment>
<evidence type="ECO:0000313" key="3">
    <source>
        <dbReference type="Proteomes" id="UP001595821"/>
    </source>
</evidence>